<dbReference type="EMBL" id="UOGA01000296">
    <property type="protein sequence ID" value="VAX25353.1"/>
    <property type="molecule type" value="Genomic_DNA"/>
</dbReference>
<reference evidence="1" key="1">
    <citation type="submission" date="2018-06" db="EMBL/GenBank/DDBJ databases">
        <authorList>
            <person name="Zhirakovskaya E."/>
        </authorList>
    </citation>
    <scope>NUCLEOTIDE SEQUENCE</scope>
</reference>
<gene>
    <name evidence="1" type="ORF">MNBD_NITROSPINAE04-938</name>
</gene>
<protein>
    <submittedName>
        <fullName evidence="1">Uncharacterized protein</fullName>
    </submittedName>
</protein>
<evidence type="ECO:0000313" key="1">
    <source>
        <dbReference type="EMBL" id="VAX25353.1"/>
    </source>
</evidence>
<sequence length="180" mass="19441">MRWLLVIALITVTYSACSKLDDPQNKIIEKAAQMALQEKLGRGVKAKMTADGVIVSGQGAEYTISFSIKNHPTAKEPPGDLPLFPGASITGYFKGADEDTVRLIATGSAVEIAGFYQKAFKNKGFIQKRAMTGESEFSGAWISPRAGFDVNIYSYKEEGRSQIVMIISWAEEAGAPGALK</sequence>
<name>A0A3B1CKV6_9ZZZZ</name>
<dbReference type="AlphaFoldDB" id="A0A3B1CKV6"/>
<organism evidence="1">
    <name type="scientific">hydrothermal vent metagenome</name>
    <dbReference type="NCBI Taxonomy" id="652676"/>
    <lineage>
        <taxon>unclassified sequences</taxon>
        <taxon>metagenomes</taxon>
        <taxon>ecological metagenomes</taxon>
    </lineage>
</organism>
<accession>A0A3B1CKV6</accession>
<proteinExistence type="predicted"/>